<gene>
    <name evidence="3" type="ORF">H9654_01660</name>
</gene>
<comment type="caution">
    <text evidence="3">The sequence shown here is derived from an EMBL/GenBank/DDBJ whole genome shotgun (WGS) entry which is preliminary data.</text>
</comment>
<protein>
    <submittedName>
        <fullName evidence="3">XdhC family protein</fullName>
    </submittedName>
</protein>
<evidence type="ECO:0000259" key="2">
    <source>
        <dbReference type="Pfam" id="PF13478"/>
    </source>
</evidence>
<evidence type="ECO:0000259" key="1">
    <source>
        <dbReference type="Pfam" id="PF02625"/>
    </source>
</evidence>
<feature type="domain" description="XdhC Rossmann" evidence="2">
    <location>
        <begin position="188"/>
        <end position="322"/>
    </location>
</feature>
<reference evidence="3 4" key="1">
    <citation type="submission" date="2020-08" db="EMBL/GenBank/DDBJ databases">
        <title>A Genomic Blueprint of the Chicken Gut Microbiome.</title>
        <authorList>
            <person name="Gilroy R."/>
            <person name="Ravi A."/>
            <person name="Getino M."/>
            <person name="Pursley I."/>
            <person name="Horton D.L."/>
            <person name="Alikhan N.-F."/>
            <person name="Baker D."/>
            <person name="Gharbi K."/>
            <person name="Hall N."/>
            <person name="Watson M."/>
            <person name="Adriaenssens E.M."/>
            <person name="Foster-Nyarko E."/>
            <person name="Jarju S."/>
            <person name="Secka A."/>
            <person name="Antonio M."/>
            <person name="Oren A."/>
            <person name="Chaudhuri R."/>
            <person name="La Ragione R.M."/>
            <person name="Hildebrand F."/>
            <person name="Pallen M.J."/>
        </authorList>
    </citation>
    <scope>NUCLEOTIDE SEQUENCE [LARGE SCALE GENOMIC DNA]</scope>
    <source>
        <strain evidence="3 4">Sa5BUN4</strain>
    </source>
</reference>
<dbReference type="EMBL" id="JACSQS010000001">
    <property type="protein sequence ID" value="MBD7952897.1"/>
    <property type="molecule type" value="Genomic_DNA"/>
</dbReference>
<name>A0A8X8FM24_9GAMM</name>
<sequence length="333" mass="35081">MTRLPASPVVDVPDAGMARVVEAAAAACTAGQPVTLAVVLETEGSTYARAGTLVLFGEHTHVGWLSGGCLEPEIERMARECATSGRIGWMEIDTRDDSALFSGNAVGCRGCQRLLLLPLSALPGVAAVLQGWLRGEGPMRLDVDAGGGARIGCAEVAVDQRLPADRCGFDAPQGLWSLRWMPPPRALLLGAGPEVAALWPTLRGLGWQVRVADPRATWRARSPVEVEPLAASTALANAPAVPDVVLVMHHNFELDLQALEALAPCPVPFIGLLGPTRRRDDLFSLLPDAARHALQPRLHAPVGLDLGGRGPDAIALSIAAQLQSWRHGVVAPT</sequence>
<keyword evidence="4" id="KW-1185">Reference proteome</keyword>
<dbReference type="PANTHER" id="PTHR30388:SF4">
    <property type="entry name" value="MOLYBDENUM COFACTOR INSERTION CHAPERONE PAOD"/>
    <property type="match status" value="1"/>
</dbReference>
<proteinExistence type="predicted"/>
<organism evidence="3 4">
    <name type="scientific">Stenotrophomonas lacuserhaii</name>
    <dbReference type="NCBI Taxonomy" id="2760084"/>
    <lineage>
        <taxon>Bacteria</taxon>
        <taxon>Pseudomonadati</taxon>
        <taxon>Pseudomonadota</taxon>
        <taxon>Gammaproteobacteria</taxon>
        <taxon>Lysobacterales</taxon>
        <taxon>Lysobacteraceae</taxon>
        <taxon>Stenotrophomonas</taxon>
    </lineage>
</organism>
<dbReference type="RefSeq" id="WP_191768496.1">
    <property type="nucleotide sequence ID" value="NZ_JACSQS010000001.1"/>
</dbReference>
<dbReference type="Pfam" id="PF02625">
    <property type="entry name" value="XdhC_CoxI"/>
    <property type="match status" value="1"/>
</dbReference>
<dbReference type="Pfam" id="PF13478">
    <property type="entry name" value="XdhC_C"/>
    <property type="match status" value="1"/>
</dbReference>
<dbReference type="Proteomes" id="UP000636938">
    <property type="component" value="Unassembled WGS sequence"/>
</dbReference>
<dbReference type="PANTHER" id="PTHR30388">
    <property type="entry name" value="ALDEHYDE OXIDOREDUCTASE MOLYBDENUM COFACTOR ASSEMBLY PROTEIN"/>
    <property type="match status" value="1"/>
</dbReference>
<dbReference type="AlphaFoldDB" id="A0A8X8FM24"/>
<evidence type="ECO:0000313" key="4">
    <source>
        <dbReference type="Proteomes" id="UP000636938"/>
    </source>
</evidence>
<dbReference type="Gene3D" id="3.40.50.720">
    <property type="entry name" value="NAD(P)-binding Rossmann-like Domain"/>
    <property type="match status" value="1"/>
</dbReference>
<dbReference type="InterPro" id="IPR027051">
    <property type="entry name" value="XdhC_Rossmann_dom"/>
</dbReference>
<accession>A0A8X8FM24</accession>
<dbReference type="InterPro" id="IPR003777">
    <property type="entry name" value="XdhC_CoxI"/>
</dbReference>
<feature type="domain" description="XdhC- CoxI" evidence="1">
    <location>
        <begin position="29"/>
        <end position="86"/>
    </location>
</feature>
<dbReference type="InterPro" id="IPR052698">
    <property type="entry name" value="MoCofactor_Util/Proc"/>
</dbReference>
<evidence type="ECO:0000313" key="3">
    <source>
        <dbReference type="EMBL" id="MBD7952897.1"/>
    </source>
</evidence>